<keyword evidence="3" id="KW-0804">Transcription</keyword>
<dbReference type="SMART" id="SM00342">
    <property type="entry name" value="HTH_ARAC"/>
    <property type="match status" value="1"/>
</dbReference>
<evidence type="ECO:0000313" key="5">
    <source>
        <dbReference type="EMBL" id="MQA54346.1"/>
    </source>
</evidence>
<dbReference type="PANTHER" id="PTHR43280:SF2">
    <property type="entry name" value="HTH-TYPE TRANSCRIPTIONAL REGULATOR EXSA"/>
    <property type="match status" value="1"/>
</dbReference>
<feature type="domain" description="HTH araC/xylS-type" evidence="4">
    <location>
        <begin position="224"/>
        <end position="322"/>
    </location>
</feature>
<dbReference type="Pfam" id="PF01965">
    <property type="entry name" value="DJ-1_PfpI"/>
    <property type="match status" value="1"/>
</dbReference>
<comment type="caution">
    <text evidence="5">The sequence shown here is derived from an EMBL/GenBank/DDBJ whole genome shotgun (WGS) entry which is preliminary data.</text>
</comment>
<accession>A0A7X1U4Y5</accession>
<dbReference type="GO" id="GO:0003700">
    <property type="term" value="F:DNA-binding transcription factor activity"/>
    <property type="evidence" value="ECO:0007669"/>
    <property type="project" value="InterPro"/>
</dbReference>
<dbReference type="RefSeq" id="WP_152897869.1">
    <property type="nucleotide sequence ID" value="NZ_WHUV01000002.1"/>
</dbReference>
<dbReference type="CDD" id="cd03138">
    <property type="entry name" value="GATase1_AraC_2"/>
    <property type="match status" value="1"/>
</dbReference>
<evidence type="ECO:0000256" key="3">
    <source>
        <dbReference type="ARBA" id="ARBA00023163"/>
    </source>
</evidence>
<proteinExistence type="predicted"/>
<sequence>MPCAAILTFDGCYASSATGFADILQVANSHLRRQDDGLDSYTWHFVSRAGGSITTSNGLSLQTRKISSRSRYDLVFIPSIHYAGARAFDQLLEREQAVSAWLVRQWRGGAWIAANCTGTFLLAQSRLLDRRTATTTWWLERQFRERFPLVDLQPRPILTEAERLVCAGAQASYLLQAVRIIERFSGPLVSRQTARTMLIDVSQNSQAAFLPLLVAREHNDSLVSQAQQWLQNHMHREVRMSDMAQALCVSEKTIVRRFKAALESTPLNYLQNLRLDAAKVLLEQGDQNIDQVAVQVGYLDVSSFSRLFRERIGISPGSYRERFASGA</sequence>
<name>A0A7X1U4Y5_9PSED</name>
<dbReference type="InterPro" id="IPR020449">
    <property type="entry name" value="Tscrpt_reg_AraC-type_HTH"/>
</dbReference>
<dbReference type="InterPro" id="IPR018060">
    <property type="entry name" value="HTH_AraC"/>
</dbReference>
<reference evidence="5 6" key="1">
    <citation type="submission" date="2019-10" db="EMBL/GenBank/DDBJ databases">
        <title>Pseudomonas dajingensis sp. nov., isolated from the profound head ulcers of farmed Murray cod (Maccullochella peelii peelii).</title>
        <authorList>
            <person name="Liu Y."/>
        </authorList>
    </citation>
    <scope>NUCLEOTIDE SEQUENCE [LARGE SCALE GENOMIC DNA]</scope>
    <source>
        <strain evidence="5 6">MC042</strain>
    </source>
</reference>
<keyword evidence="1" id="KW-0805">Transcription regulation</keyword>
<dbReference type="PROSITE" id="PS00041">
    <property type="entry name" value="HTH_ARAC_FAMILY_1"/>
    <property type="match status" value="1"/>
</dbReference>
<dbReference type="Gene3D" id="1.10.10.60">
    <property type="entry name" value="Homeodomain-like"/>
    <property type="match status" value="1"/>
</dbReference>
<dbReference type="PRINTS" id="PR00032">
    <property type="entry name" value="HTHARAC"/>
</dbReference>
<dbReference type="GO" id="GO:0009893">
    <property type="term" value="P:positive regulation of metabolic process"/>
    <property type="evidence" value="ECO:0007669"/>
    <property type="project" value="UniProtKB-ARBA"/>
</dbReference>
<dbReference type="InterPro" id="IPR018062">
    <property type="entry name" value="HTH_AraC-typ_CS"/>
</dbReference>
<dbReference type="InterPro" id="IPR002818">
    <property type="entry name" value="DJ-1/PfpI"/>
</dbReference>
<dbReference type="AlphaFoldDB" id="A0A7X1U4Y5"/>
<evidence type="ECO:0000256" key="2">
    <source>
        <dbReference type="ARBA" id="ARBA00023125"/>
    </source>
</evidence>
<evidence type="ECO:0000313" key="6">
    <source>
        <dbReference type="Proteomes" id="UP000486534"/>
    </source>
</evidence>
<dbReference type="Proteomes" id="UP000486534">
    <property type="component" value="Unassembled WGS sequence"/>
</dbReference>
<keyword evidence="2" id="KW-0238">DNA-binding</keyword>
<gene>
    <name evidence="5" type="ORF">GDH07_13605</name>
</gene>
<dbReference type="PANTHER" id="PTHR43280">
    <property type="entry name" value="ARAC-FAMILY TRANSCRIPTIONAL REGULATOR"/>
    <property type="match status" value="1"/>
</dbReference>
<dbReference type="SUPFAM" id="SSF52317">
    <property type="entry name" value="Class I glutamine amidotransferase-like"/>
    <property type="match status" value="1"/>
</dbReference>
<dbReference type="Gene3D" id="3.40.50.880">
    <property type="match status" value="1"/>
</dbReference>
<dbReference type="Pfam" id="PF12833">
    <property type="entry name" value="HTH_18"/>
    <property type="match status" value="1"/>
</dbReference>
<evidence type="ECO:0000259" key="4">
    <source>
        <dbReference type="PROSITE" id="PS01124"/>
    </source>
</evidence>
<protein>
    <submittedName>
        <fullName evidence="5">Helix-turn-helix domain-containing protein</fullName>
    </submittedName>
</protein>
<dbReference type="SUPFAM" id="SSF46689">
    <property type="entry name" value="Homeodomain-like"/>
    <property type="match status" value="2"/>
</dbReference>
<dbReference type="GO" id="GO:0043565">
    <property type="term" value="F:sequence-specific DNA binding"/>
    <property type="evidence" value="ECO:0007669"/>
    <property type="project" value="InterPro"/>
</dbReference>
<dbReference type="PROSITE" id="PS01124">
    <property type="entry name" value="HTH_ARAC_FAMILY_2"/>
    <property type="match status" value="1"/>
</dbReference>
<dbReference type="EMBL" id="WHUV01000002">
    <property type="protein sequence ID" value="MQA54346.1"/>
    <property type="molecule type" value="Genomic_DNA"/>
</dbReference>
<evidence type="ECO:0000256" key="1">
    <source>
        <dbReference type="ARBA" id="ARBA00023015"/>
    </source>
</evidence>
<dbReference type="InterPro" id="IPR009057">
    <property type="entry name" value="Homeodomain-like_sf"/>
</dbReference>
<dbReference type="InterPro" id="IPR029062">
    <property type="entry name" value="Class_I_gatase-like"/>
</dbReference>
<organism evidence="5 6">
    <name type="scientific">Pseudomonas piscis</name>
    <dbReference type="NCBI Taxonomy" id="2614538"/>
    <lineage>
        <taxon>Bacteria</taxon>
        <taxon>Pseudomonadati</taxon>
        <taxon>Pseudomonadota</taxon>
        <taxon>Gammaproteobacteria</taxon>
        <taxon>Pseudomonadales</taxon>
        <taxon>Pseudomonadaceae</taxon>
        <taxon>Pseudomonas</taxon>
    </lineage>
</organism>